<feature type="transmembrane region" description="Helical" evidence="1">
    <location>
        <begin position="59"/>
        <end position="79"/>
    </location>
</feature>
<evidence type="ECO:0000313" key="2">
    <source>
        <dbReference type="EMBL" id="VAX08122.1"/>
    </source>
</evidence>
<evidence type="ECO:0008006" key="3">
    <source>
        <dbReference type="Google" id="ProtNLM"/>
    </source>
</evidence>
<protein>
    <recommendedName>
        <fullName evidence="3">DUF3379 domain-containing protein</fullName>
    </recommendedName>
</protein>
<accession>A0A3B1AWJ2</accession>
<sequence length="206" mass="22794">MHTDLLDKHIKGYYDDQMLSSEKLASLITASKTNQVSGDQCSNGQLAYWMGRWRFQRNLSIAAGLLLVVVGVFQLQSFISPDVVSLPLKVAQEIALNHNKQLVNEFEVNTFVELGTMMTKLDFAPIAARRMKDSGFRIIGGRYCSIQGHLAAQVQFVDDQGKGATLYQTQLSGALAELTESEHVVDGVKVQLWQENGLIFGLAESN</sequence>
<proteinExistence type="predicted"/>
<organism evidence="2">
    <name type="scientific">hydrothermal vent metagenome</name>
    <dbReference type="NCBI Taxonomy" id="652676"/>
    <lineage>
        <taxon>unclassified sequences</taxon>
        <taxon>metagenomes</taxon>
        <taxon>ecological metagenomes</taxon>
    </lineage>
</organism>
<gene>
    <name evidence="2" type="ORF">MNBD_GAMMA26-1749</name>
</gene>
<keyword evidence="1" id="KW-0472">Membrane</keyword>
<keyword evidence="1" id="KW-0812">Transmembrane</keyword>
<name>A0A3B1AWJ2_9ZZZZ</name>
<reference evidence="2" key="1">
    <citation type="submission" date="2018-06" db="EMBL/GenBank/DDBJ databases">
        <authorList>
            <person name="Zhirakovskaya E."/>
        </authorList>
    </citation>
    <scope>NUCLEOTIDE SEQUENCE</scope>
</reference>
<dbReference type="AlphaFoldDB" id="A0A3B1AWJ2"/>
<keyword evidence="1" id="KW-1133">Transmembrane helix</keyword>
<evidence type="ECO:0000256" key="1">
    <source>
        <dbReference type="SAM" id="Phobius"/>
    </source>
</evidence>
<dbReference type="EMBL" id="UOFX01000034">
    <property type="protein sequence ID" value="VAX08122.1"/>
    <property type="molecule type" value="Genomic_DNA"/>
</dbReference>